<protein>
    <submittedName>
        <fullName evidence="2">Uncharacterized protein</fullName>
    </submittedName>
</protein>
<gene>
    <name evidence="2" type="ORF">JOL79_11295</name>
</gene>
<dbReference type="EMBL" id="JAFCNB010000005">
    <property type="protein sequence ID" value="MBP2704398.1"/>
    <property type="molecule type" value="Genomic_DNA"/>
</dbReference>
<evidence type="ECO:0000313" key="2">
    <source>
        <dbReference type="EMBL" id="MBP2704398.1"/>
    </source>
</evidence>
<dbReference type="Proteomes" id="UP000674234">
    <property type="component" value="Unassembled WGS sequence"/>
</dbReference>
<dbReference type="AlphaFoldDB" id="A0A941AJP0"/>
<feature type="compositionally biased region" description="Pro residues" evidence="1">
    <location>
        <begin position="52"/>
        <end position="65"/>
    </location>
</feature>
<feature type="compositionally biased region" description="Low complexity" evidence="1">
    <location>
        <begin position="42"/>
        <end position="51"/>
    </location>
</feature>
<organism evidence="2 3">
    <name type="scientific">Microbispora oryzae</name>
    <dbReference type="NCBI Taxonomy" id="2806554"/>
    <lineage>
        <taxon>Bacteria</taxon>
        <taxon>Bacillati</taxon>
        <taxon>Actinomycetota</taxon>
        <taxon>Actinomycetes</taxon>
        <taxon>Streptosporangiales</taxon>
        <taxon>Streptosporangiaceae</taxon>
        <taxon>Microbispora</taxon>
    </lineage>
</organism>
<feature type="region of interest" description="Disordered" evidence="1">
    <location>
        <begin position="34"/>
        <end position="77"/>
    </location>
</feature>
<comment type="caution">
    <text evidence="2">The sequence shown here is derived from an EMBL/GenBank/DDBJ whole genome shotgun (WGS) entry which is preliminary data.</text>
</comment>
<evidence type="ECO:0000313" key="3">
    <source>
        <dbReference type="Proteomes" id="UP000674234"/>
    </source>
</evidence>
<reference evidence="2" key="1">
    <citation type="submission" date="2021-02" db="EMBL/GenBank/DDBJ databases">
        <title>Draft genome sequence of Microbispora sp. RL4-1S isolated from rice leaves in Thailand.</title>
        <authorList>
            <person name="Muangham S."/>
            <person name="Duangmal K."/>
        </authorList>
    </citation>
    <scope>NUCLEOTIDE SEQUENCE</scope>
    <source>
        <strain evidence="2">RL4-1S</strain>
    </source>
</reference>
<proteinExistence type="predicted"/>
<accession>A0A941AJP0</accession>
<keyword evidence="3" id="KW-1185">Reference proteome</keyword>
<name>A0A941AJP0_9ACTN</name>
<sequence length="77" mass="7908">MIKVRSKLSGDTTYVSEQAFPLFAEYYERVDAAPAPTAGTQASAPAAGENPPAAPTTPAAPPAPAPARRAPGKNDKE</sequence>
<evidence type="ECO:0000256" key="1">
    <source>
        <dbReference type="SAM" id="MobiDB-lite"/>
    </source>
</evidence>
<dbReference type="RefSeq" id="WP_210155703.1">
    <property type="nucleotide sequence ID" value="NZ_JAFCNB010000005.1"/>
</dbReference>